<feature type="compositionally biased region" description="Basic and acidic residues" evidence="1">
    <location>
        <begin position="191"/>
        <end position="220"/>
    </location>
</feature>
<feature type="compositionally biased region" description="Low complexity" evidence="1">
    <location>
        <begin position="270"/>
        <end position="279"/>
    </location>
</feature>
<feature type="compositionally biased region" description="Low complexity" evidence="1">
    <location>
        <begin position="221"/>
        <end position="232"/>
    </location>
</feature>
<sequence length="305" mass="31759">MAQDDDFLQAAEALYALPAAEFVAGRSARAKQARADGDRDLAARISALQKPSAAAALVNRLVHEGGDLLDRVEDLGAALRQAQDEGDPKRLRELGADRRRLLTDAVDRAAELAGSRPGAAVIEDLQQTLQAALASEDTAAAVATGRLVTALSADGLDPVDLTNAVGGPGRVAPRHRRPAPSRSAGASGDAAADREAAEQRAAARREAEQRADAAEARAAEAEQAATSAGTEADAAEERRAEQERAVARLRDRIARLQEELEGAETDLQGAEDAAASARSSADDAARDAEDARTEADEARAAVPED</sequence>
<evidence type="ECO:0000256" key="1">
    <source>
        <dbReference type="SAM" id="MobiDB-lite"/>
    </source>
</evidence>
<gene>
    <name evidence="2" type="ORF">D1781_03235</name>
</gene>
<proteinExistence type="predicted"/>
<dbReference type="Proteomes" id="UP000265742">
    <property type="component" value="Unassembled WGS sequence"/>
</dbReference>
<evidence type="ECO:0000313" key="3">
    <source>
        <dbReference type="Proteomes" id="UP000265742"/>
    </source>
</evidence>
<organism evidence="2 3">
    <name type="scientific">Amnibacterium setariae</name>
    <dbReference type="NCBI Taxonomy" id="2306585"/>
    <lineage>
        <taxon>Bacteria</taxon>
        <taxon>Bacillati</taxon>
        <taxon>Actinomycetota</taxon>
        <taxon>Actinomycetes</taxon>
        <taxon>Micrococcales</taxon>
        <taxon>Microbacteriaceae</taxon>
        <taxon>Amnibacterium</taxon>
    </lineage>
</organism>
<feature type="compositionally biased region" description="Low complexity" evidence="1">
    <location>
        <begin position="180"/>
        <end position="190"/>
    </location>
</feature>
<dbReference type="OrthoDB" id="3541690at2"/>
<feature type="region of interest" description="Disordered" evidence="1">
    <location>
        <begin position="157"/>
        <end position="245"/>
    </location>
</feature>
<comment type="caution">
    <text evidence="2">The sequence shown here is derived from an EMBL/GenBank/DDBJ whole genome shotgun (WGS) entry which is preliminary data.</text>
</comment>
<protein>
    <submittedName>
        <fullName evidence="2">Transposase</fullName>
    </submittedName>
</protein>
<evidence type="ECO:0000313" key="2">
    <source>
        <dbReference type="EMBL" id="RIX30456.1"/>
    </source>
</evidence>
<name>A0A3A1UAU7_9MICO</name>
<dbReference type="AlphaFoldDB" id="A0A3A1UAU7"/>
<feature type="compositionally biased region" description="Basic and acidic residues" evidence="1">
    <location>
        <begin position="280"/>
        <end position="299"/>
    </location>
</feature>
<feature type="compositionally biased region" description="Basic and acidic residues" evidence="1">
    <location>
        <begin position="235"/>
        <end position="245"/>
    </location>
</feature>
<dbReference type="RefSeq" id="WP_119480817.1">
    <property type="nucleotide sequence ID" value="NZ_QXTG01000001.1"/>
</dbReference>
<accession>A0A3A1UAU7</accession>
<keyword evidence="3" id="KW-1185">Reference proteome</keyword>
<feature type="region of interest" description="Disordered" evidence="1">
    <location>
        <begin position="260"/>
        <end position="305"/>
    </location>
</feature>
<reference evidence="3" key="1">
    <citation type="submission" date="2018-09" db="EMBL/GenBank/DDBJ databases">
        <authorList>
            <person name="Kim I."/>
        </authorList>
    </citation>
    <scope>NUCLEOTIDE SEQUENCE [LARGE SCALE GENOMIC DNA]</scope>
    <source>
        <strain evidence="3">DD4a</strain>
    </source>
</reference>
<dbReference type="EMBL" id="QXTG01000001">
    <property type="protein sequence ID" value="RIX30456.1"/>
    <property type="molecule type" value="Genomic_DNA"/>
</dbReference>